<feature type="repeat" description="WD" evidence="3">
    <location>
        <begin position="353"/>
        <end position="394"/>
    </location>
</feature>
<dbReference type="AlphaFoldDB" id="A0A2U1QKI8"/>
<sequence length="663" mass="75337">MLGGFFKLGETGYFEMGKFNLEIRVLVKNREKLSFLEWVLNWDDRRVVYEVRRWGQSLRYFIGSSATGFGEQYYQLFGTVTRVGVIDNGNLFNKDLGFQPLNNAILNVLNERNTLRWNHSVGVFAMMWSEPCRFKWVYHKLNEVMDLREYLNTDGEGCTFLRILPKFWSDISECARKVVLEKGQPTWFQPENQWFTDAGARSLKSYKIWAEDSLFIQTWTRDPPPAGPTPPDWGRFGRNYGSGGGGYGRGGRGGGGRGSYGGGGRGSYGRGGDGLQGNPGAGSRGVYRGHGDITFNVTTMATMFFEDGWLDEETRAKANECTLVIESLEEIMLEIGGVSELFIWRGGNQPQTVAMHDMAVSQVAWIREMNMLVSGSWDKTLRYWDLRQQTPVHTQQLPDRCYSLTVRHPLMVVATADRNLIAYNLQNPQAEFKRIQSPLKYQTRCVAAFPDQQGFLVGSIEGRVGVHHFDDQQQSKNFTFKCHREGNDVYAVNSLNFHPVHGTFATAGSDGAFNFWDKDSKQRLKVADVKKNIETARMDMFIQLHSRSFFIRVLWWILRFAILLSLISISAAMLAFRERAAPLTTMFSMMRTSSLLMACRCSQTACATLPPAYYAHLAAFRAWSYMEGDQSDTSSRGQRATRDRVAEVRYVLLLGWCNGVFEP</sequence>
<feature type="compositionally biased region" description="Pro residues" evidence="4">
    <location>
        <begin position="222"/>
        <end position="231"/>
    </location>
</feature>
<feature type="compositionally biased region" description="Gly residues" evidence="4">
    <location>
        <begin position="240"/>
        <end position="283"/>
    </location>
</feature>
<feature type="transmembrane region" description="Helical" evidence="5">
    <location>
        <begin position="553"/>
        <end position="576"/>
    </location>
</feature>
<dbReference type="InterPro" id="IPR036041">
    <property type="entry name" value="Ribosome-inact_prot_sf"/>
</dbReference>
<accession>A0A2U1QKI8</accession>
<evidence type="ECO:0000313" key="6">
    <source>
        <dbReference type="EMBL" id="PWA98531.1"/>
    </source>
</evidence>
<evidence type="ECO:0000256" key="5">
    <source>
        <dbReference type="SAM" id="Phobius"/>
    </source>
</evidence>
<proteinExistence type="predicted"/>
<dbReference type="PROSITE" id="PS50294">
    <property type="entry name" value="WD_REPEATS_REGION"/>
    <property type="match status" value="1"/>
</dbReference>
<keyword evidence="5" id="KW-0812">Transmembrane</keyword>
<dbReference type="InterPro" id="IPR036322">
    <property type="entry name" value="WD40_repeat_dom_sf"/>
</dbReference>
<dbReference type="Pfam" id="PF00400">
    <property type="entry name" value="WD40"/>
    <property type="match status" value="2"/>
</dbReference>
<evidence type="ECO:0000256" key="4">
    <source>
        <dbReference type="SAM" id="MobiDB-lite"/>
    </source>
</evidence>
<evidence type="ECO:0000256" key="2">
    <source>
        <dbReference type="ARBA" id="ARBA00022737"/>
    </source>
</evidence>
<keyword evidence="1 3" id="KW-0853">WD repeat</keyword>
<dbReference type="PROSITE" id="PS50082">
    <property type="entry name" value="WD_REPEATS_2"/>
    <property type="match status" value="2"/>
</dbReference>
<organism evidence="6 7">
    <name type="scientific">Artemisia annua</name>
    <name type="common">Sweet wormwood</name>
    <dbReference type="NCBI Taxonomy" id="35608"/>
    <lineage>
        <taxon>Eukaryota</taxon>
        <taxon>Viridiplantae</taxon>
        <taxon>Streptophyta</taxon>
        <taxon>Embryophyta</taxon>
        <taxon>Tracheophyta</taxon>
        <taxon>Spermatophyta</taxon>
        <taxon>Magnoliopsida</taxon>
        <taxon>eudicotyledons</taxon>
        <taxon>Gunneridae</taxon>
        <taxon>Pentapetalae</taxon>
        <taxon>asterids</taxon>
        <taxon>campanulids</taxon>
        <taxon>Asterales</taxon>
        <taxon>Asteraceae</taxon>
        <taxon>Asteroideae</taxon>
        <taxon>Anthemideae</taxon>
        <taxon>Artemisiinae</taxon>
        <taxon>Artemisia</taxon>
    </lineage>
</organism>
<name>A0A2U1QKI8_ARTAN</name>
<dbReference type="InterPro" id="IPR001680">
    <property type="entry name" value="WD40_rpt"/>
</dbReference>
<reference evidence="6 7" key="1">
    <citation type="journal article" date="2018" name="Mol. Plant">
        <title>The genome of Artemisia annua provides insight into the evolution of Asteraceae family and artemisinin biosynthesis.</title>
        <authorList>
            <person name="Shen Q."/>
            <person name="Zhang L."/>
            <person name="Liao Z."/>
            <person name="Wang S."/>
            <person name="Yan T."/>
            <person name="Shi P."/>
            <person name="Liu M."/>
            <person name="Fu X."/>
            <person name="Pan Q."/>
            <person name="Wang Y."/>
            <person name="Lv Z."/>
            <person name="Lu X."/>
            <person name="Zhang F."/>
            <person name="Jiang W."/>
            <person name="Ma Y."/>
            <person name="Chen M."/>
            <person name="Hao X."/>
            <person name="Li L."/>
            <person name="Tang Y."/>
            <person name="Lv G."/>
            <person name="Zhou Y."/>
            <person name="Sun X."/>
            <person name="Brodelius P.E."/>
            <person name="Rose J.K.C."/>
            <person name="Tang K."/>
        </authorList>
    </citation>
    <scope>NUCLEOTIDE SEQUENCE [LARGE SCALE GENOMIC DNA]</scope>
    <source>
        <strain evidence="7">cv. Huhao1</strain>
        <tissue evidence="6">Leaf</tissue>
    </source>
</reference>
<dbReference type="PANTHER" id="PTHR10971">
    <property type="entry name" value="MRNA EXPORT FACTOR AND BUB3"/>
    <property type="match status" value="1"/>
</dbReference>
<gene>
    <name evidence="6" type="ORF">CTI12_AA018330</name>
</gene>
<dbReference type="EMBL" id="PKPP01000063">
    <property type="protein sequence ID" value="PWA98531.1"/>
    <property type="molecule type" value="Genomic_DNA"/>
</dbReference>
<dbReference type="SUPFAM" id="SSF50978">
    <property type="entry name" value="WD40 repeat-like"/>
    <property type="match status" value="1"/>
</dbReference>
<keyword evidence="5" id="KW-0472">Membrane</keyword>
<dbReference type="Gene3D" id="2.130.10.10">
    <property type="entry name" value="YVTN repeat-like/Quinoprotein amine dehydrogenase"/>
    <property type="match status" value="1"/>
</dbReference>
<dbReference type="OrthoDB" id="256303at2759"/>
<evidence type="ECO:0000313" key="7">
    <source>
        <dbReference type="Proteomes" id="UP000245207"/>
    </source>
</evidence>
<dbReference type="InterPro" id="IPR015943">
    <property type="entry name" value="WD40/YVTN_repeat-like_dom_sf"/>
</dbReference>
<dbReference type="GO" id="GO:0017148">
    <property type="term" value="P:negative regulation of translation"/>
    <property type="evidence" value="ECO:0007669"/>
    <property type="project" value="InterPro"/>
</dbReference>
<dbReference type="GO" id="GO:0030598">
    <property type="term" value="F:rRNA N-glycosylase activity"/>
    <property type="evidence" value="ECO:0007669"/>
    <property type="project" value="InterPro"/>
</dbReference>
<protein>
    <submittedName>
        <fullName evidence="6">G-protein beta WD-40 repeat-containing protein</fullName>
    </submittedName>
</protein>
<keyword evidence="5" id="KW-1133">Transmembrane helix</keyword>
<keyword evidence="7" id="KW-1185">Reference proteome</keyword>
<dbReference type="SUPFAM" id="SSF56371">
    <property type="entry name" value="Ribosome inactivating proteins (RIP)"/>
    <property type="match status" value="1"/>
</dbReference>
<comment type="caution">
    <text evidence="6">The sequence shown here is derived from an EMBL/GenBank/DDBJ whole genome shotgun (WGS) entry which is preliminary data.</text>
</comment>
<evidence type="ECO:0000256" key="1">
    <source>
        <dbReference type="ARBA" id="ARBA00022574"/>
    </source>
</evidence>
<dbReference type="Proteomes" id="UP000245207">
    <property type="component" value="Unassembled WGS sequence"/>
</dbReference>
<evidence type="ECO:0000256" key="3">
    <source>
        <dbReference type="PROSITE-ProRule" id="PRU00221"/>
    </source>
</evidence>
<feature type="region of interest" description="Disordered" evidence="4">
    <location>
        <begin position="219"/>
        <end position="283"/>
    </location>
</feature>
<dbReference type="STRING" id="35608.A0A2U1QKI8"/>
<feature type="repeat" description="WD" evidence="3">
    <location>
        <begin position="492"/>
        <end position="526"/>
    </location>
</feature>
<keyword evidence="2" id="KW-0677">Repeat</keyword>
<dbReference type="SMART" id="SM00320">
    <property type="entry name" value="WD40"/>
    <property type="match status" value="4"/>
</dbReference>